<keyword evidence="3" id="KW-1185">Reference proteome</keyword>
<dbReference type="Proteomes" id="UP001145742">
    <property type="component" value="Unassembled WGS sequence"/>
</dbReference>
<evidence type="ECO:0000313" key="2">
    <source>
        <dbReference type="EMBL" id="KAJ7422656.1"/>
    </source>
</evidence>
<feature type="compositionally biased region" description="Basic and acidic residues" evidence="1">
    <location>
        <begin position="49"/>
        <end position="67"/>
    </location>
</feature>
<gene>
    <name evidence="2" type="ORF">WISP_36967</name>
</gene>
<comment type="caution">
    <text evidence="2">The sequence shown here is derived from an EMBL/GenBank/DDBJ whole genome shotgun (WGS) entry which is preliminary data.</text>
</comment>
<evidence type="ECO:0000256" key="1">
    <source>
        <dbReference type="SAM" id="MobiDB-lite"/>
    </source>
</evidence>
<organism evidence="2 3">
    <name type="scientific">Willisornis vidua</name>
    <name type="common">Xingu scale-backed antbird</name>
    <dbReference type="NCBI Taxonomy" id="1566151"/>
    <lineage>
        <taxon>Eukaryota</taxon>
        <taxon>Metazoa</taxon>
        <taxon>Chordata</taxon>
        <taxon>Craniata</taxon>
        <taxon>Vertebrata</taxon>
        <taxon>Euteleostomi</taxon>
        <taxon>Archelosauria</taxon>
        <taxon>Archosauria</taxon>
        <taxon>Dinosauria</taxon>
        <taxon>Saurischia</taxon>
        <taxon>Theropoda</taxon>
        <taxon>Coelurosauria</taxon>
        <taxon>Aves</taxon>
        <taxon>Neognathae</taxon>
        <taxon>Neoaves</taxon>
        <taxon>Telluraves</taxon>
        <taxon>Australaves</taxon>
        <taxon>Passeriformes</taxon>
        <taxon>Thamnophilidae</taxon>
        <taxon>Willisornis</taxon>
    </lineage>
</organism>
<feature type="region of interest" description="Disordered" evidence="1">
    <location>
        <begin position="32"/>
        <end position="68"/>
    </location>
</feature>
<reference evidence="2" key="1">
    <citation type="submission" date="2019-10" db="EMBL/GenBank/DDBJ databases">
        <authorList>
            <person name="Soares A.E.R."/>
            <person name="Aleixo A."/>
            <person name="Schneider P."/>
            <person name="Miyaki C.Y."/>
            <person name="Schneider M.P."/>
            <person name="Mello C."/>
            <person name="Vasconcelos A.T.R."/>
        </authorList>
    </citation>
    <scope>NUCLEOTIDE SEQUENCE</scope>
    <source>
        <tissue evidence="2">Muscle</tissue>
    </source>
</reference>
<accession>A0ABQ9DJJ9</accession>
<name>A0ABQ9DJJ9_9PASS</name>
<protein>
    <submittedName>
        <fullName evidence="2">Uncharacterized protein</fullName>
    </submittedName>
</protein>
<sequence length="105" mass="11180">MVNVLPVLETPGLDAELQLGSHKSRAEGQDCIAGSAGHTALDANQVPKDSGESGENPRENSQDRGTEHATYMKKLVVLGLLSLAKRRKGNVTAVNSSIKKTNKKD</sequence>
<proteinExistence type="predicted"/>
<evidence type="ECO:0000313" key="3">
    <source>
        <dbReference type="Proteomes" id="UP001145742"/>
    </source>
</evidence>
<dbReference type="EMBL" id="WHWB01032966">
    <property type="protein sequence ID" value="KAJ7422656.1"/>
    <property type="molecule type" value="Genomic_DNA"/>
</dbReference>